<dbReference type="RefSeq" id="WP_045301785.1">
    <property type="nucleotide sequence ID" value="NZ_JYJA01000040.1"/>
</dbReference>
<dbReference type="InterPro" id="IPR037119">
    <property type="entry name" value="Haem_oxidase_HugZ-like_sf"/>
</dbReference>
<dbReference type="AlphaFoldDB" id="A0A0M2H7U9"/>
<dbReference type="Proteomes" id="UP000034098">
    <property type="component" value="Unassembled WGS sequence"/>
</dbReference>
<feature type="domain" description="DUF2470" evidence="1">
    <location>
        <begin position="12"/>
        <end position="92"/>
    </location>
</feature>
<accession>A0A0M2H7U9</accession>
<comment type="caution">
    <text evidence="2">The sequence shown here is derived from an EMBL/GenBank/DDBJ whole genome shotgun (WGS) entry which is preliminary data.</text>
</comment>
<dbReference type="Gene3D" id="3.20.180.10">
    <property type="entry name" value="PNP-oxidase-like"/>
    <property type="match status" value="1"/>
</dbReference>
<evidence type="ECO:0000313" key="3">
    <source>
        <dbReference type="Proteomes" id="UP000034098"/>
    </source>
</evidence>
<dbReference type="OrthoDB" id="5116982at2"/>
<dbReference type="Pfam" id="PF10615">
    <property type="entry name" value="DUF2470"/>
    <property type="match status" value="1"/>
</dbReference>
<dbReference type="InterPro" id="IPR019595">
    <property type="entry name" value="DUF2470"/>
</dbReference>
<protein>
    <recommendedName>
        <fullName evidence="1">DUF2470 domain-containing protein</fullName>
    </recommendedName>
</protein>
<name>A0A0M2H7U9_MICTR</name>
<organism evidence="2 3">
    <name type="scientific">Microbacterium trichothecenolyticum</name>
    <name type="common">Aureobacterium trichothecenolyticum</name>
    <dbReference type="NCBI Taxonomy" id="69370"/>
    <lineage>
        <taxon>Bacteria</taxon>
        <taxon>Bacillati</taxon>
        <taxon>Actinomycetota</taxon>
        <taxon>Actinomycetes</taxon>
        <taxon>Micrococcales</taxon>
        <taxon>Microbacteriaceae</taxon>
        <taxon>Microbacterium</taxon>
    </lineage>
</organism>
<proteinExistence type="predicted"/>
<keyword evidence="3" id="KW-1185">Reference proteome</keyword>
<dbReference type="EMBL" id="JYJA01000040">
    <property type="protein sequence ID" value="KJL40185.1"/>
    <property type="molecule type" value="Genomic_DNA"/>
</dbReference>
<gene>
    <name evidence="2" type="ORF">RS82_03510</name>
</gene>
<evidence type="ECO:0000259" key="1">
    <source>
        <dbReference type="Pfam" id="PF10615"/>
    </source>
</evidence>
<evidence type="ECO:0000313" key="2">
    <source>
        <dbReference type="EMBL" id="KJL40185.1"/>
    </source>
</evidence>
<reference evidence="2 3" key="1">
    <citation type="submission" date="2015-02" db="EMBL/GenBank/DDBJ databases">
        <title>Draft genome sequences of ten Microbacterium spp. with emphasis on heavy metal contaminated environments.</title>
        <authorList>
            <person name="Corretto E."/>
        </authorList>
    </citation>
    <scope>NUCLEOTIDE SEQUENCE [LARGE SCALE GENOMIC DNA]</scope>
    <source>
        <strain evidence="2 3">DSM 8608</strain>
    </source>
</reference>
<dbReference type="PATRIC" id="fig|69370.6.peg.3573"/>
<sequence>MTHHFDDAALTGVLGHMNGDHADDNLLISRAFAADAGVAAAEISAATMTGFDGDRGVWEATLADGSTAEIAVAWPSGPITERREVRREIVALYDEACHRLGIEPRPHA</sequence>